<evidence type="ECO:0000259" key="10">
    <source>
        <dbReference type="Pfam" id="PF00060"/>
    </source>
</evidence>
<feature type="transmembrane region" description="Helical" evidence="9">
    <location>
        <begin position="81"/>
        <end position="101"/>
    </location>
</feature>
<sequence length="463" mass="53353">YEWKPPVIDEYGIQGRNGRWTGLIGMLLENEIEFAAMSFYQTPERLSVVNFTYAIDENPYMMLVRRPSQDNSMLFLAPFTWDTWVCILCAVLAIGPVLNLVHRLSKYYEYHRMNDGKGLFKLPNCSWYCFGALVQQGGIHLPDAISGRVLVSFWWMFVIVTLTTYSGNLVAVLTFPKIFNPIDNVQDLISSKHYATWGVFEGEAIIEYTKNAEAGYLKELYRGMNYFSDMEKPEVLQRVRENYLVLISVKTKLLTIIEEELNRTNDCDYLLASEEILREPGSMIVPQNWPYLHRFNLEIKRMVESGLLMKWRQEHYPQDNQCTTSSKPQAGDTRTITISHMLGSFYVLAIGFGASLVALIIEVSYIKCYKANQTNQNAMFERRLPISDPTLFKRSNSGFKSSNQGEWQSKVYPSNSHLNLLASKNHDVPDRAKYSPPDRALQTQAFQYGDQRFQAYNTDFGTK</sequence>
<evidence type="ECO:0000313" key="11">
    <source>
        <dbReference type="Proteomes" id="UP000694941"/>
    </source>
</evidence>
<dbReference type="Pfam" id="PF00060">
    <property type="entry name" value="Lig_chan"/>
    <property type="match status" value="1"/>
</dbReference>
<keyword evidence="5 9" id="KW-1133">Transmembrane helix</keyword>
<keyword evidence="3" id="KW-1003">Cell membrane</keyword>
<evidence type="ECO:0000256" key="5">
    <source>
        <dbReference type="ARBA" id="ARBA00022989"/>
    </source>
</evidence>
<evidence type="ECO:0000256" key="3">
    <source>
        <dbReference type="ARBA" id="ARBA00022475"/>
    </source>
</evidence>
<dbReference type="InterPro" id="IPR001320">
    <property type="entry name" value="Iontro_rcpt_C"/>
</dbReference>
<feature type="non-terminal residue" evidence="12">
    <location>
        <position position="1"/>
    </location>
</feature>
<dbReference type="Gene3D" id="1.10.287.70">
    <property type="match status" value="1"/>
</dbReference>
<evidence type="ECO:0000256" key="9">
    <source>
        <dbReference type="SAM" id="Phobius"/>
    </source>
</evidence>
<dbReference type="InterPro" id="IPR052192">
    <property type="entry name" value="Insect_Ionotropic_Sensory_Rcpt"/>
</dbReference>
<gene>
    <name evidence="12" type="primary">LOC106474631</name>
</gene>
<evidence type="ECO:0000256" key="4">
    <source>
        <dbReference type="ARBA" id="ARBA00022692"/>
    </source>
</evidence>
<dbReference type="Gene3D" id="3.40.190.10">
    <property type="entry name" value="Periplasmic binding protein-like II"/>
    <property type="match status" value="1"/>
</dbReference>
<organism evidence="11 12">
    <name type="scientific">Limulus polyphemus</name>
    <name type="common">Atlantic horseshoe crab</name>
    <dbReference type="NCBI Taxonomy" id="6850"/>
    <lineage>
        <taxon>Eukaryota</taxon>
        <taxon>Metazoa</taxon>
        <taxon>Ecdysozoa</taxon>
        <taxon>Arthropoda</taxon>
        <taxon>Chelicerata</taxon>
        <taxon>Merostomata</taxon>
        <taxon>Xiphosura</taxon>
        <taxon>Limulidae</taxon>
        <taxon>Limulus</taxon>
    </lineage>
</organism>
<comment type="similarity">
    <text evidence="2">Belongs to the glutamate-gated ion channel (TC 1.A.10.1) family.</text>
</comment>
<keyword evidence="8" id="KW-0325">Glycoprotein</keyword>
<protein>
    <submittedName>
        <fullName evidence="12">Ionotropic receptor 93a-like</fullName>
    </submittedName>
</protein>
<dbReference type="RefSeq" id="XP_022258650.1">
    <property type="nucleotide sequence ID" value="XM_022402942.1"/>
</dbReference>
<keyword evidence="7" id="KW-0675">Receptor</keyword>
<name>A0ABM1TRZ4_LIMPO</name>
<dbReference type="SUPFAM" id="SSF53850">
    <property type="entry name" value="Periplasmic binding protein-like II"/>
    <property type="match status" value="1"/>
</dbReference>
<keyword evidence="11" id="KW-1185">Reference proteome</keyword>
<evidence type="ECO:0000256" key="1">
    <source>
        <dbReference type="ARBA" id="ARBA00004651"/>
    </source>
</evidence>
<reference evidence="12" key="1">
    <citation type="submission" date="2025-08" db="UniProtKB">
        <authorList>
            <consortium name="RefSeq"/>
        </authorList>
    </citation>
    <scope>IDENTIFICATION</scope>
    <source>
        <tissue evidence="12">Muscle</tissue>
    </source>
</reference>
<evidence type="ECO:0000313" key="12">
    <source>
        <dbReference type="RefSeq" id="XP_022258650.1"/>
    </source>
</evidence>
<feature type="domain" description="Ionotropic glutamate receptor C-terminal" evidence="10">
    <location>
        <begin position="80"/>
        <end position="352"/>
    </location>
</feature>
<keyword evidence="6 9" id="KW-0472">Membrane</keyword>
<proteinExistence type="inferred from homology"/>
<dbReference type="GeneID" id="106474631"/>
<evidence type="ECO:0000256" key="2">
    <source>
        <dbReference type="ARBA" id="ARBA00008685"/>
    </source>
</evidence>
<evidence type="ECO:0000256" key="6">
    <source>
        <dbReference type="ARBA" id="ARBA00023136"/>
    </source>
</evidence>
<evidence type="ECO:0000256" key="7">
    <source>
        <dbReference type="ARBA" id="ARBA00023170"/>
    </source>
</evidence>
<dbReference type="Proteomes" id="UP000694941">
    <property type="component" value="Unplaced"/>
</dbReference>
<comment type="subcellular location">
    <subcellularLocation>
        <location evidence="1">Cell membrane</location>
        <topology evidence="1">Multi-pass membrane protein</topology>
    </subcellularLocation>
</comment>
<keyword evidence="4 9" id="KW-0812">Transmembrane</keyword>
<feature type="transmembrane region" description="Helical" evidence="9">
    <location>
        <begin position="345"/>
        <end position="366"/>
    </location>
</feature>
<evidence type="ECO:0000256" key="8">
    <source>
        <dbReference type="ARBA" id="ARBA00023180"/>
    </source>
</evidence>
<dbReference type="InterPro" id="IPR001508">
    <property type="entry name" value="Iono_Glu_rcpt_met"/>
</dbReference>
<feature type="transmembrane region" description="Helical" evidence="9">
    <location>
        <begin position="153"/>
        <end position="175"/>
    </location>
</feature>
<dbReference type="PANTHER" id="PTHR42643">
    <property type="entry name" value="IONOTROPIC RECEPTOR 20A-RELATED"/>
    <property type="match status" value="1"/>
</dbReference>
<dbReference type="PRINTS" id="PR00177">
    <property type="entry name" value="NMDARECEPTOR"/>
</dbReference>
<dbReference type="PANTHER" id="PTHR42643:SF24">
    <property type="entry name" value="IONOTROPIC RECEPTOR 60A"/>
    <property type="match status" value="1"/>
</dbReference>
<accession>A0ABM1TRZ4</accession>